<dbReference type="EMBL" id="BARU01031081">
    <property type="protein sequence ID" value="GAH70602.1"/>
    <property type="molecule type" value="Genomic_DNA"/>
</dbReference>
<comment type="caution">
    <text evidence="1">The sequence shown here is derived from an EMBL/GenBank/DDBJ whole genome shotgun (WGS) entry which is preliminary data.</text>
</comment>
<gene>
    <name evidence="1" type="ORF">S03H2_49210</name>
</gene>
<sequence length="69" mass="7527">MRLQMVDLAEVSYELNLIRCGGFPSQPVRHQVLHEGVHEGALLIDDGDLLDASASCLVEAVQPINEPIC</sequence>
<accession>X1HMA0</accession>
<evidence type="ECO:0000313" key="1">
    <source>
        <dbReference type="EMBL" id="GAH70602.1"/>
    </source>
</evidence>
<feature type="non-terminal residue" evidence="1">
    <location>
        <position position="69"/>
    </location>
</feature>
<organism evidence="1">
    <name type="scientific">marine sediment metagenome</name>
    <dbReference type="NCBI Taxonomy" id="412755"/>
    <lineage>
        <taxon>unclassified sequences</taxon>
        <taxon>metagenomes</taxon>
        <taxon>ecological metagenomes</taxon>
    </lineage>
</organism>
<dbReference type="AlphaFoldDB" id="X1HMA0"/>
<reference evidence="1" key="1">
    <citation type="journal article" date="2014" name="Front. Microbiol.">
        <title>High frequency of phylogenetically diverse reductive dehalogenase-homologous genes in deep subseafloor sedimentary metagenomes.</title>
        <authorList>
            <person name="Kawai M."/>
            <person name="Futagami T."/>
            <person name="Toyoda A."/>
            <person name="Takaki Y."/>
            <person name="Nishi S."/>
            <person name="Hori S."/>
            <person name="Arai W."/>
            <person name="Tsubouchi T."/>
            <person name="Morono Y."/>
            <person name="Uchiyama I."/>
            <person name="Ito T."/>
            <person name="Fujiyama A."/>
            <person name="Inagaki F."/>
            <person name="Takami H."/>
        </authorList>
    </citation>
    <scope>NUCLEOTIDE SEQUENCE</scope>
    <source>
        <strain evidence="1">Expedition CK06-06</strain>
    </source>
</reference>
<protein>
    <submittedName>
        <fullName evidence="1">Uncharacterized protein</fullName>
    </submittedName>
</protein>
<proteinExistence type="predicted"/>
<name>X1HMA0_9ZZZZ</name>